<dbReference type="GO" id="GO:0003904">
    <property type="term" value="F:deoxyribodipyrimidine photo-lyase activity"/>
    <property type="evidence" value="ECO:0000318"/>
    <property type="project" value="GO_Central"/>
</dbReference>
<dbReference type="PROSITE" id="PS51645">
    <property type="entry name" value="PHR_CRY_ALPHA_BETA"/>
    <property type="match status" value="1"/>
</dbReference>
<accession>A0A2R6WFY6</accession>
<dbReference type="InterPro" id="IPR036155">
    <property type="entry name" value="Crypto/Photolyase_N_sf"/>
</dbReference>
<evidence type="ECO:0000256" key="1">
    <source>
        <dbReference type="ARBA" id="ARBA00005862"/>
    </source>
</evidence>
<proteinExistence type="inferred from homology"/>
<reference evidence="9" key="1">
    <citation type="journal article" date="2017" name="Cell">
        <title>Insights into land plant evolution garnered from the Marchantia polymorpha genome.</title>
        <authorList>
            <person name="Bowman J.L."/>
            <person name="Kohchi T."/>
            <person name="Yamato K.T."/>
            <person name="Jenkins J."/>
            <person name="Shu S."/>
            <person name="Ishizaki K."/>
            <person name="Yamaoka S."/>
            <person name="Nishihama R."/>
            <person name="Nakamura Y."/>
            <person name="Berger F."/>
            <person name="Adam C."/>
            <person name="Aki S.S."/>
            <person name="Althoff F."/>
            <person name="Araki T."/>
            <person name="Arteaga-Vazquez M.A."/>
            <person name="Balasubrmanian S."/>
            <person name="Barry K."/>
            <person name="Bauer D."/>
            <person name="Boehm C.R."/>
            <person name="Briginshaw L."/>
            <person name="Caballero-Perez J."/>
            <person name="Catarino B."/>
            <person name="Chen F."/>
            <person name="Chiyoda S."/>
            <person name="Chovatia M."/>
            <person name="Davies K.M."/>
            <person name="Delmans M."/>
            <person name="Demura T."/>
            <person name="Dierschke T."/>
            <person name="Dolan L."/>
            <person name="Dorantes-Acosta A.E."/>
            <person name="Eklund D.M."/>
            <person name="Florent S.N."/>
            <person name="Flores-Sandoval E."/>
            <person name="Fujiyama A."/>
            <person name="Fukuzawa H."/>
            <person name="Galik B."/>
            <person name="Grimanelli D."/>
            <person name="Grimwood J."/>
            <person name="Grossniklaus U."/>
            <person name="Hamada T."/>
            <person name="Haseloff J."/>
            <person name="Hetherington A.J."/>
            <person name="Higo A."/>
            <person name="Hirakawa Y."/>
            <person name="Hundley H.N."/>
            <person name="Ikeda Y."/>
            <person name="Inoue K."/>
            <person name="Inoue S.I."/>
            <person name="Ishida S."/>
            <person name="Jia Q."/>
            <person name="Kakita M."/>
            <person name="Kanazawa T."/>
            <person name="Kawai Y."/>
            <person name="Kawashima T."/>
            <person name="Kennedy M."/>
            <person name="Kinose K."/>
            <person name="Kinoshita T."/>
            <person name="Kohara Y."/>
            <person name="Koide E."/>
            <person name="Komatsu K."/>
            <person name="Kopischke S."/>
            <person name="Kubo M."/>
            <person name="Kyozuka J."/>
            <person name="Lagercrantz U."/>
            <person name="Lin S.S."/>
            <person name="Lindquist E."/>
            <person name="Lipzen A.M."/>
            <person name="Lu C.W."/>
            <person name="De Luna E."/>
            <person name="Martienssen R.A."/>
            <person name="Minamino N."/>
            <person name="Mizutani M."/>
            <person name="Mizutani M."/>
            <person name="Mochizuki N."/>
            <person name="Monte I."/>
            <person name="Mosher R."/>
            <person name="Nagasaki H."/>
            <person name="Nakagami H."/>
            <person name="Naramoto S."/>
            <person name="Nishitani K."/>
            <person name="Ohtani M."/>
            <person name="Okamoto T."/>
            <person name="Okumura M."/>
            <person name="Phillips J."/>
            <person name="Pollak B."/>
            <person name="Reinders A."/>
            <person name="Rovekamp M."/>
            <person name="Sano R."/>
            <person name="Sawa S."/>
            <person name="Schmid M.W."/>
            <person name="Shirakawa M."/>
            <person name="Solano R."/>
            <person name="Spunde A."/>
            <person name="Suetsugu N."/>
            <person name="Sugano S."/>
            <person name="Sugiyama A."/>
            <person name="Sun R."/>
            <person name="Suzuki Y."/>
            <person name="Takenaka M."/>
            <person name="Takezawa D."/>
            <person name="Tomogane H."/>
            <person name="Tsuzuki M."/>
            <person name="Ueda T."/>
            <person name="Umeda M."/>
            <person name="Ward J.M."/>
            <person name="Watanabe Y."/>
            <person name="Yazaki K."/>
            <person name="Yokoyama R."/>
            <person name="Yoshitake Y."/>
            <person name="Yotsui I."/>
            <person name="Zachgo S."/>
            <person name="Schmutz J."/>
        </authorList>
    </citation>
    <scope>NUCLEOTIDE SEQUENCE [LARGE SCALE GENOMIC DNA]</scope>
    <source>
        <strain evidence="9">Tak-1</strain>
    </source>
</reference>
<feature type="binding site" evidence="4">
    <location>
        <begin position="430"/>
        <end position="432"/>
    </location>
    <ligand>
        <name>FAD</name>
        <dbReference type="ChEBI" id="CHEBI:57692"/>
    </ligand>
</feature>
<dbReference type="Gramene" id="Mp5g09330.1">
    <property type="protein sequence ID" value="Mp5g09330.1.cds"/>
    <property type="gene ID" value="Mp5g09330"/>
</dbReference>
<keyword evidence="3 4" id="KW-0274">FAD</keyword>
<name>A0A2R6WFY6_MARPO</name>
<dbReference type="GO" id="GO:0006139">
    <property type="term" value="P:nucleobase-containing compound metabolic process"/>
    <property type="evidence" value="ECO:0007669"/>
    <property type="project" value="UniProtKB-ARBA"/>
</dbReference>
<feature type="region of interest" description="Disordered" evidence="6">
    <location>
        <begin position="559"/>
        <end position="597"/>
    </location>
</feature>
<dbReference type="PANTHER" id="PTHR11455">
    <property type="entry name" value="CRYPTOCHROME"/>
    <property type="match status" value="1"/>
</dbReference>
<dbReference type="OrthoDB" id="435881at2759"/>
<dbReference type="InterPro" id="IPR005101">
    <property type="entry name" value="Cryptochr/Photolyase_FAD-bd"/>
</dbReference>
<dbReference type="InterPro" id="IPR006050">
    <property type="entry name" value="DNA_photolyase_N"/>
</dbReference>
<evidence type="ECO:0000256" key="6">
    <source>
        <dbReference type="SAM" id="MobiDB-lite"/>
    </source>
</evidence>
<dbReference type="SUPFAM" id="SSF48173">
    <property type="entry name" value="Cryptochrome/photolyase FAD-binding domain"/>
    <property type="match status" value="1"/>
</dbReference>
<feature type="site" description="Electron transfer via tryptophanyl radical" evidence="5">
    <location>
        <position position="363"/>
    </location>
</feature>
<feature type="site" description="Electron transfer via tryptophanyl radical" evidence="5">
    <location>
        <position position="440"/>
    </location>
</feature>
<dbReference type="Gene3D" id="3.40.50.620">
    <property type="entry name" value="HUPs"/>
    <property type="match status" value="1"/>
</dbReference>
<dbReference type="InterPro" id="IPR014729">
    <property type="entry name" value="Rossmann-like_a/b/a_fold"/>
</dbReference>
<organism evidence="8 9">
    <name type="scientific">Marchantia polymorpha</name>
    <name type="common">Common liverwort</name>
    <name type="synonym">Marchantia aquatica</name>
    <dbReference type="NCBI Taxonomy" id="3197"/>
    <lineage>
        <taxon>Eukaryota</taxon>
        <taxon>Viridiplantae</taxon>
        <taxon>Streptophyta</taxon>
        <taxon>Embryophyta</taxon>
        <taxon>Marchantiophyta</taxon>
        <taxon>Marchantiopsida</taxon>
        <taxon>Marchantiidae</taxon>
        <taxon>Marchantiales</taxon>
        <taxon>Marchantiaceae</taxon>
        <taxon>Marchantia</taxon>
    </lineage>
</organism>
<dbReference type="Pfam" id="PF00875">
    <property type="entry name" value="DNA_photolyase"/>
    <property type="match status" value="1"/>
</dbReference>
<dbReference type="Gene3D" id="1.10.579.10">
    <property type="entry name" value="DNA Cyclobutane Dipyrimidine Photolyase, subunit A, domain 3"/>
    <property type="match status" value="1"/>
</dbReference>
<evidence type="ECO:0000313" key="9">
    <source>
        <dbReference type="Proteomes" id="UP000244005"/>
    </source>
</evidence>
<evidence type="ECO:0000259" key="7">
    <source>
        <dbReference type="PROSITE" id="PS51645"/>
    </source>
</evidence>
<evidence type="ECO:0000256" key="2">
    <source>
        <dbReference type="ARBA" id="ARBA00022630"/>
    </source>
</evidence>
<dbReference type="GO" id="GO:0003677">
    <property type="term" value="F:DNA binding"/>
    <property type="evidence" value="ECO:0000318"/>
    <property type="project" value="GO_Central"/>
</dbReference>
<dbReference type="Gene3D" id="1.25.40.80">
    <property type="match status" value="1"/>
</dbReference>
<dbReference type="EMBL" id="KZ772767">
    <property type="protein sequence ID" value="PTQ32765.1"/>
    <property type="molecule type" value="Genomic_DNA"/>
</dbReference>
<sequence length="597" mass="67502">MPLVLKCTTILPPFAVSRIRIRTSVSRARHLCGVGESRTMGQHSLMWFRKGLRLHDNPALHKACEDASHVFPVFVLDPFFLAPDPTAPSPGSRTAGVNRIHFLLQSLQDLDSSLKSRGSQLFLVHGNPTEVIPELLEKWSIKRLCFEHDTEPYAQDRDKRIKEICEERGIELHSPVSHTLFNPAETILKNGGKPPLTYQAFCRTLGKPPKPVGDAPAAIPEPSKDLMDVDVVPIPSLQDLGYADLNEEFTPFGGGETEGLRRLDKMLADKKWVAEFEKPKGNPTAFIKPATTCLSPYLKFGCVSVRLFYARLLTVYSEMKKHSHPPVSLEGQLLWREFFYTVGYGTINYDRMVGNPICRQIPWKDDEVLLSRWRDGQTGFPWIDAAMIQLRKWGWMHHLARHAVACFLTRGDLFVYWEKGRDVFDRLLVDSDWAINNGNWMWLSASAFFAQYHRIYSPITFAKKHDPEGNYIKHFIPVLKDMPKAYIYEPWTAPLSVQKAANCIIGKDYPKPVVDHAIANKKCRDRMGAAFALNKAAGSGQPTQEQVNALNEKLTAKLDEDSDASIAAESSDGEPPPSPKPKPKSKRQRTLTEYKKK</sequence>
<dbReference type="InterPro" id="IPR002081">
    <property type="entry name" value="Cryptochrome/DNA_photolyase_1"/>
</dbReference>
<dbReference type="GO" id="GO:0071949">
    <property type="term" value="F:FAD binding"/>
    <property type="evidence" value="ECO:0000318"/>
    <property type="project" value="GO_Central"/>
</dbReference>
<feature type="domain" description="Photolyase/cryptochrome alpha/beta" evidence="7">
    <location>
        <begin position="42"/>
        <end position="180"/>
    </location>
</feature>
<comment type="cofactor">
    <cofactor evidence="4">
        <name>FAD</name>
        <dbReference type="ChEBI" id="CHEBI:57692"/>
    </cofactor>
    <text evidence="4">Binds 1 FAD per subunit.</text>
</comment>
<dbReference type="Pfam" id="PF03441">
    <property type="entry name" value="FAD_binding_7"/>
    <property type="match status" value="1"/>
</dbReference>
<dbReference type="AlphaFoldDB" id="A0A2R6WFY6"/>
<evidence type="ECO:0000313" key="8">
    <source>
        <dbReference type="EMBL" id="PTQ32765.1"/>
    </source>
</evidence>
<evidence type="ECO:0000256" key="3">
    <source>
        <dbReference type="ARBA" id="ARBA00022827"/>
    </source>
</evidence>
<dbReference type="GO" id="GO:0005634">
    <property type="term" value="C:nucleus"/>
    <property type="evidence" value="ECO:0000318"/>
    <property type="project" value="GO_Central"/>
</dbReference>
<feature type="binding site" evidence="4">
    <location>
        <begin position="332"/>
        <end position="339"/>
    </location>
    <ligand>
        <name>FAD</name>
        <dbReference type="ChEBI" id="CHEBI:57692"/>
    </ligand>
</feature>
<feature type="site" description="Electron transfer via tryptophanyl radical" evidence="5">
    <location>
        <position position="417"/>
    </location>
</feature>
<gene>
    <name evidence="8" type="ORF">MARPO_0095s0027</name>
</gene>
<dbReference type="PANTHER" id="PTHR11455:SF9">
    <property type="entry name" value="CRYPTOCHROME CIRCADIAN CLOCK 5 ISOFORM X1"/>
    <property type="match status" value="1"/>
</dbReference>
<keyword evidence="2 4" id="KW-0285">Flavoprotein</keyword>
<dbReference type="GO" id="GO:0032922">
    <property type="term" value="P:circadian regulation of gene expression"/>
    <property type="evidence" value="ECO:0000318"/>
    <property type="project" value="GO_Central"/>
</dbReference>
<comment type="similarity">
    <text evidence="1">Belongs to the DNA photolyase class-1 family.</text>
</comment>
<evidence type="ECO:0000256" key="4">
    <source>
        <dbReference type="PIRSR" id="PIRSR602081-1"/>
    </source>
</evidence>
<dbReference type="Proteomes" id="UP000244005">
    <property type="component" value="Unassembled WGS sequence"/>
</dbReference>
<protein>
    <recommendedName>
        <fullName evidence="7">Photolyase/cryptochrome alpha/beta domain-containing protein</fullName>
    </recommendedName>
</protein>
<dbReference type="OMA" id="YTVFTPY"/>
<dbReference type="SUPFAM" id="SSF52425">
    <property type="entry name" value="Cryptochrome/photolyase, N-terminal domain"/>
    <property type="match status" value="1"/>
</dbReference>
<evidence type="ECO:0000256" key="5">
    <source>
        <dbReference type="PIRSR" id="PIRSR602081-2"/>
    </source>
</evidence>
<dbReference type="InterPro" id="IPR036134">
    <property type="entry name" value="Crypto/Photolyase_FAD-like_sf"/>
</dbReference>
<feature type="binding site" evidence="4">
    <location>
        <begin position="291"/>
        <end position="295"/>
    </location>
    <ligand>
        <name>FAD</name>
        <dbReference type="ChEBI" id="CHEBI:57692"/>
    </ligand>
</feature>
<dbReference type="GO" id="GO:0043153">
    <property type="term" value="P:entrainment of circadian clock by photoperiod"/>
    <property type="evidence" value="ECO:0000318"/>
    <property type="project" value="GO_Central"/>
</dbReference>
<keyword evidence="9" id="KW-1185">Reference proteome</keyword>
<dbReference type="GO" id="GO:0005737">
    <property type="term" value="C:cytoplasm"/>
    <property type="evidence" value="ECO:0000318"/>
    <property type="project" value="GO_Central"/>
</dbReference>